<protein>
    <submittedName>
        <fullName evidence="3">Pseudouridine synthase, RluA family</fullName>
    </submittedName>
</protein>
<reference evidence="4" key="1">
    <citation type="submission" date="2016-01" db="EMBL/GenBank/DDBJ databases">
        <authorList>
            <person name="Mitreva M."/>
            <person name="Pepin K.H."/>
            <person name="Mihindukulasuriya K.A."/>
            <person name="Fulton R."/>
            <person name="Fronick C."/>
            <person name="O'Laughlin M."/>
            <person name="Miner T."/>
            <person name="Herter B."/>
            <person name="Rosa B.A."/>
            <person name="Cordes M."/>
            <person name="Tomlinson C."/>
            <person name="Wollam A."/>
            <person name="Palsikar V.B."/>
            <person name="Mardis E.R."/>
            <person name="Wilson R.K."/>
        </authorList>
    </citation>
    <scope>NUCLEOTIDE SEQUENCE [LARGE SCALE GENOMIC DNA]</scope>
    <source>
        <strain evidence="4">MJR7716</strain>
    </source>
</reference>
<dbReference type="AlphaFoldDB" id="A0A133QF32"/>
<name>A0A133QF32_9BACT</name>
<dbReference type="InterPro" id="IPR020103">
    <property type="entry name" value="PsdUridine_synth_cat_dom_sf"/>
</dbReference>
<dbReference type="GO" id="GO:0003723">
    <property type="term" value="F:RNA binding"/>
    <property type="evidence" value="ECO:0007669"/>
    <property type="project" value="InterPro"/>
</dbReference>
<evidence type="ECO:0000256" key="1">
    <source>
        <dbReference type="SAM" id="Coils"/>
    </source>
</evidence>
<keyword evidence="1" id="KW-0175">Coiled coil</keyword>
<dbReference type="InterPro" id="IPR050188">
    <property type="entry name" value="RluA_PseudoU_synthase"/>
</dbReference>
<dbReference type="eggNOG" id="COG0564">
    <property type="taxonomic scope" value="Bacteria"/>
</dbReference>
<comment type="caution">
    <text evidence="3">The sequence shown here is derived from an EMBL/GenBank/DDBJ whole genome shotgun (WGS) entry which is preliminary data.</text>
</comment>
<evidence type="ECO:0000313" key="4">
    <source>
        <dbReference type="Proteomes" id="UP000070533"/>
    </source>
</evidence>
<dbReference type="InterPro" id="IPR006145">
    <property type="entry name" value="PsdUridine_synth_RsuA/RluA"/>
</dbReference>
<evidence type="ECO:0000259" key="2">
    <source>
        <dbReference type="Pfam" id="PF00849"/>
    </source>
</evidence>
<dbReference type="PANTHER" id="PTHR21600:SF89">
    <property type="entry name" value="RIBOSOMAL LARGE SUBUNIT PSEUDOURIDINE SYNTHASE A"/>
    <property type="match status" value="1"/>
</dbReference>
<proteinExistence type="predicted"/>
<dbReference type="PROSITE" id="PS01129">
    <property type="entry name" value="PSI_RLU"/>
    <property type="match status" value="1"/>
</dbReference>
<dbReference type="CDD" id="cd02869">
    <property type="entry name" value="PseudoU_synth_RluA_like"/>
    <property type="match status" value="1"/>
</dbReference>
<evidence type="ECO:0000313" key="3">
    <source>
        <dbReference type="EMBL" id="KXA41495.1"/>
    </source>
</evidence>
<keyword evidence="4" id="KW-1185">Reference proteome</keyword>
<feature type="coiled-coil region" evidence="1">
    <location>
        <begin position="118"/>
        <end position="187"/>
    </location>
</feature>
<dbReference type="PANTHER" id="PTHR21600">
    <property type="entry name" value="MITOCHONDRIAL RNA PSEUDOURIDINE SYNTHASE"/>
    <property type="match status" value="1"/>
</dbReference>
<dbReference type="GO" id="GO:0009982">
    <property type="term" value="F:pseudouridine synthase activity"/>
    <property type="evidence" value="ECO:0007669"/>
    <property type="project" value="InterPro"/>
</dbReference>
<organism evidence="3 4">
    <name type="scientific">Prevotella corporis</name>
    <dbReference type="NCBI Taxonomy" id="28128"/>
    <lineage>
        <taxon>Bacteria</taxon>
        <taxon>Pseudomonadati</taxon>
        <taxon>Bacteroidota</taxon>
        <taxon>Bacteroidia</taxon>
        <taxon>Bacteroidales</taxon>
        <taxon>Prevotellaceae</taxon>
        <taxon>Prevotella</taxon>
    </lineage>
</organism>
<dbReference type="PATRIC" id="fig|28128.5.peg.839"/>
<accession>A0A133QF32</accession>
<dbReference type="GO" id="GO:0000455">
    <property type="term" value="P:enzyme-directed rRNA pseudouridine synthesis"/>
    <property type="evidence" value="ECO:0007669"/>
    <property type="project" value="TreeGrafter"/>
</dbReference>
<gene>
    <name evidence="3" type="ORF">HMPREF3226_00832</name>
</gene>
<feature type="domain" description="Pseudouridine synthase RsuA/RluA-like" evidence="2">
    <location>
        <begin position="348"/>
        <end position="506"/>
    </location>
</feature>
<dbReference type="STRING" id="28128.HMPREF3226_00832"/>
<dbReference type="Gene3D" id="3.30.2350.10">
    <property type="entry name" value="Pseudouridine synthase"/>
    <property type="match status" value="1"/>
</dbReference>
<dbReference type="InterPro" id="IPR006224">
    <property type="entry name" value="PsdUridine_synth_RluA-like_CS"/>
</dbReference>
<sequence>MMNDKRFHTLSTPDADKRKAKSFNNPFYYTPSPLAQQAAELLQASLPTLSEGKMFGVLIVEKDGQTGYLQAYSGQLEGMSEEAFVPPIFDYLQPEGYFKTKEKEISLINQKINDISSSDEYRRARKELESLRNEAEEAIREKKNAMTVAKLLRDKRRKEAFISEAENNEMTRQSQFLKAEVQRTKRKYAKLFEHAAERVEVFESKMASLRTSRKLKSDRLQGWLFDQFMLRNANGDTKRLIDIFSEYYQRRGAAQALSIPPSGTGECCEPKLLQYAYQHNMKPKSLAMFWWGPSPKTEIRKHRHFYPACNGKCKPILTWMLQGLDVASNPLEADIHLPLEIIYEDNDLAVVSKPEGMLTVPGRSQRESVESILRQRWQLFDTPIVVHRLDMATSGILVVARNQATYHHLQRQFASRTVVKRYVALLPVSAMGRAMPKEGTLSLPLRPDSLDRPRQVVDFSNGKSATTNYRIVGQVELPQSQPTKAVKVELYPVTGRTHQLRVHCAHPQGLDCPIIGDTLYGQRADRLYLHAESIEFTHPSTGKRLKFEAKLW</sequence>
<dbReference type="EMBL" id="LRQG01000051">
    <property type="protein sequence ID" value="KXA41495.1"/>
    <property type="molecule type" value="Genomic_DNA"/>
</dbReference>
<dbReference type="SUPFAM" id="SSF55120">
    <property type="entry name" value="Pseudouridine synthase"/>
    <property type="match status" value="1"/>
</dbReference>
<dbReference type="GO" id="GO:0140098">
    <property type="term" value="F:catalytic activity, acting on RNA"/>
    <property type="evidence" value="ECO:0007669"/>
    <property type="project" value="UniProtKB-ARBA"/>
</dbReference>
<dbReference type="Pfam" id="PF00849">
    <property type="entry name" value="PseudoU_synth_2"/>
    <property type="match status" value="1"/>
</dbReference>
<dbReference type="Proteomes" id="UP000070533">
    <property type="component" value="Unassembled WGS sequence"/>
</dbReference>